<gene>
    <name evidence="1" type="ORF">MILVUS5_LOCUS31071</name>
</gene>
<evidence type="ECO:0000313" key="1">
    <source>
        <dbReference type="EMBL" id="CAJ2666256.1"/>
    </source>
</evidence>
<comment type="caution">
    <text evidence="1">The sequence shown here is derived from an EMBL/GenBank/DDBJ whole genome shotgun (WGS) entry which is preliminary data.</text>
</comment>
<keyword evidence="2" id="KW-1185">Reference proteome</keyword>
<proteinExistence type="predicted"/>
<organism evidence="1 2">
    <name type="scientific">Trifolium pratense</name>
    <name type="common">Red clover</name>
    <dbReference type="NCBI Taxonomy" id="57577"/>
    <lineage>
        <taxon>Eukaryota</taxon>
        <taxon>Viridiplantae</taxon>
        <taxon>Streptophyta</taxon>
        <taxon>Embryophyta</taxon>
        <taxon>Tracheophyta</taxon>
        <taxon>Spermatophyta</taxon>
        <taxon>Magnoliopsida</taxon>
        <taxon>eudicotyledons</taxon>
        <taxon>Gunneridae</taxon>
        <taxon>Pentapetalae</taxon>
        <taxon>rosids</taxon>
        <taxon>fabids</taxon>
        <taxon>Fabales</taxon>
        <taxon>Fabaceae</taxon>
        <taxon>Papilionoideae</taxon>
        <taxon>50 kb inversion clade</taxon>
        <taxon>NPAAA clade</taxon>
        <taxon>Hologalegina</taxon>
        <taxon>IRL clade</taxon>
        <taxon>Trifolieae</taxon>
        <taxon>Trifolium</taxon>
    </lineage>
</organism>
<reference evidence="1" key="1">
    <citation type="submission" date="2023-10" db="EMBL/GenBank/DDBJ databases">
        <authorList>
            <person name="Rodriguez Cubillos JULIANA M."/>
            <person name="De Vega J."/>
        </authorList>
    </citation>
    <scope>NUCLEOTIDE SEQUENCE</scope>
</reference>
<sequence>MAIRGRGSGLGQGRGRNPPQHSPDLPSHIGVQNNQHKRQRLYKSSDSEERHEYYIYDGGANHRRGQSDANNVKKCKGVSFEFSNNMRQLSGGIRHSQRRGQSDLPEPSQSCTSPAPPPPHMSFSPGVNNDKNKRQTEGLTGADARKGTTYTQTA</sequence>
<name>A0ACB0LCZ0_TRIPR</name>
<dbReference type="EMBL" id="CASHSV030000513">
    <property type="protein sequence ID" value="CAJ2666256.1"/>
    <property type="molecule type" value="Genomic_DNA"/>
</dbReference>
<dbReference type="Proteomes" id="UP001177021">
    <property type="component" value="Unassembled WGS sequence"/>
</dbReference>
<accession>A0ACB0LCZ0</accession>
<evidence type="ECO:0000313" key="2">
    <source>
        <dbReference type="Proteomes" id="UP001177021"/>
    </source>
</evidence>
<protein>
    <submittedName>
        <fullName evidence="1">Uncharacterized protein</fullName>
    </submittedName>
</protein>